<accession>A0A1I7XUG6</accession>
<proteinExistence type="predicted"/>
<dbReference type="WBParaSite" id="Hba_21394">
    <property type="protein sequence ID" value="Hba_21394"/>
    <property type="gene ID" value="Hba_21394"/>
</dbReference>
<sequence length="71" mass="8269">MFNQLFSLTNSYFGWQLLHSSYPSDEFGKKKNRNGESFRGTERNRSCPRISNSYDLHHKAITGLVEDIEGR</sequence>
<evidence type="ECO:0000313" key="1">
    <source>
        <dbReference type="Proteomes" id="UP000095283"/>
    </source>
</evidence>
<reference evidence="2" key="1">
    <citation type="submission" date="2016-11" db="UniProtKB">
        <authorList>
            <consortium name="WormBaseParasite"/>
        </authorList>
    </citation>
    <scope>IDENTIFICATION</scope>
</reference>
<dbReference type="Proteomes" id="UP000095283">
    <property type="component" value="Unplaced"/>
</dbReference>
<dbReference type="AlphaFoldDB" id="A0A1I7XUG6"/>
<organism evidence="1 2">
    <name type="scientific">Heterorhabditis bacteriophora</name>
    <name type="common">Entomopathogenic nematode worm</name>
    <dbReference type="NCBI Taxonomy" id="37862"/>
    <lineage>
        <taxon>Eukaryota</taxon>
        <taxon>Metazoa</taxon>
        <taxon>Ecdysozoa</taxon>
        <taxon>Nematoda</taxon>
        <taxon>Chromadorea</taxon>
        <taxon>Rhabditida</taxon>
        <taxon>Rhabditina</taxon>
        <taxon>Rhabditomorpha</taxon>
        <taxon>Strongyloidea</taxon>
        <taxon>Heterorhabditidae</taxon>
        <taxon>Heterorhabditis</taxon>
    </lineage>
</organism>
<evidence type="ECO:0000313" key="2">
    <source>
        <dbReference type="WBParaSite" id="Hba_21394"/>
    </source>
</evidence>
<name>A0A1I7XUG6_HETBA</name>
<keyword evidence="1" id="KW-1185">Reference proteome</keyword>
<protein>
    <submittedName>
        <fullName evidence="2">Uncharacterized protein</fullName>
    </submittedName>
</protein>